<evidence type="ECO:0000313" key="2">
    <source>
        <dbReference type="EMBL" id="KPM49555.1"/>
    </source>
</evidence>
<gene>
    <name evidence="2" type="ORF">AFM12_02845</name>
</gene>
<dbReference type="PANTHER" id="PTHR43736">
    <property type="entry name" value="ADP-RIBOSE PYROPHOSPHATASE"/>
    <property type="match status" value="1"/>
</dbReference>
<dbReference type="STRING" id="1605367.AFM12_02845"/>
<dbReference type="Pfam" id="PF00293">
    <property type="entry name" value="NUDIX"/>
    <property type="match status" value="1"/>
</dbReference>
<dbReference type="RefSeq" id="WP_055143758.1">
    <property type="nucleotide sequence ID" value="NZ_JXSZ01000005.1"/>
</dbReference>
<dbReference type="Gene3D" id="3.90.79.10">
    <property type="entry name" value="Nucleoside Triphosphate Pyrophosphohydrolase"/>
    <property type="match status" value="1"/>
</dbReference>
<feature type="domain" description="Nudix hydrolase" evidence="1">
    <location>
        <begin position="44"/>
        <end position="176"/>
    </location>
</feature>
<dbReference type="InterPro" id="IPR000086">
    <property type="entry name" value="NUDIX_hydrolase_dom"/>
</dbReference>
<dbReference type="PATRIC" id="fig|1605367.3.peg.1912"/>
<reference evidence="2 3" key="1">
    <citation type="submission" date="2015-07" db="EMBL/GenBank/DDBJ databases">
        <title>The draft genome sequence of Leadbetterella sp. JN14-9.</title>
        <authorList>
            <person name="Liu Y."/>
            <person name="Du J."/>
            <person name="Shao Z."/>
        </authorList>
    </citation>
    <scope>NUCLEOTIDE SEQUENCE [LARGE SCALE GENOMIC DNA]</scope>
    <source>
        <strain evidence="2 3">JN14-9</strain>
    </source>
</reference>
<dbReference type="InterPro" id="IPR015797">
    <property type="entry name" value="NUDIX_hydrolase-like_dom_sf"/>
</dbReference>
<accession>A0A0P7CAA3</accession>
<dbReference type="EMBL" id="LGTQ01000005">
    <property type="protein sequence ID" value="KPM49555.1"/>
    <property type="molecule type" value="Genomic_DNA"/>
</dbReference>
<dbReference type="GO" id="GO:0016787">
    <property type="term" value="F:hydrolase activity"/>
    <property type="evidence" value="ECO:0007669"/>
    <property type="project" value="UniProtKB-KW"/>
</dbReference>
<dbReference type="OrthoDB" id="9787880at2"/>
<dbReference type="AlphaFoldDB" id="A0A0P7CAA3"/>
<dbReference type="CDD" id="cd03674">
    <property type="entry name" value="NUDIX_Hydrolase"/>
    <property type="match status" value="1"/>
</dbReference>
<dbReference type="SUPFAM" id="SSF55811">
    <property type="entry name" value="Nudix"/>
    <property type="match status" value="1"/>
</dbReference>
<proteinExistence type="predicted"/>
<name>A0A0P7CAA3_9BACT</name>
<comment type="caution">
    <text evidence="2">The sequence shown here is derived from an EMBL/GenBank/DDBJ whole genome shotgun (WGS) entry which is preliminary data.</text>
</comment>
<dbReference type="PROSITE" id="PS51462">
    <property type="entry name" value="NUDIX"/>
    <property type="match status" value="1"/>
</dbReference>
<keyword evidence="2" id="KW-0378">Hydrolase</keyword>
<dbReference type="Proteomes" id="UP000050454">
    <property type="component" value="Unassembled WGS sequence"/>
</dbReference>
<dbReference type="PANTHER" id="PTHR43736:SF1">
    <property type="entry name" value="DIHYDRONEOPTERIN TRIPHOSPHATE DIPHOSPHATASE"/>
    <property type="match status" value="1"/>
</dbReference>
<protein>
    <submittedName>
        <fullName evidence="2">NUDIX hydrolase</fullName>
    </submittedName>
</protein>
<organism evidence="2 3">
    <name type="scientific">Jiulongibacter sediminis</name>
    <dbReference type="NCBI Taxonomy" id="1605367"/>
    <lineage>
        <taxon>Bacteria</taxon>
        <taxon>Pseudomonadati</taxon>
        <taxon>Bacteroidota</taxon>
        <taxon>Cytophagia</taxon>
        <taxon>Cytophagales</taxon>
        <taxon>Leadbetterellaceae</taxon>
        <taxon>Jiulongibacter</taxon>
    </lineage>
</organism>
<evidence type="ECO:0000259" key="1">
    <source>
        <dbReference type="PROSITE" id="PS51462"/>
    </source>
</evidence>
<keyword evidence="3" id="KW-1185">Reference proteome</keyword>
<evidence type="ECO:0000313" key="3">
    <source>
        <dbReference type="Proteomes" id="UP000050454"/>
    </source>
</evidence>
<sequence>MNRSHLIEQLENYQSFDLQEEDMRARMEKFVKQYENCFERSLLIGHVTGSAWVVNQKRTKVLLIHHAKLQKWLQPGGHCDGNANVYEVALTELLEETGLSPIDHIKSIFDVDIHIIPERKGVPEHEHFDVRYLFEVDERQPIVQNHETNGIQWIEISKVGQLASERSVLRMVEKTTR</sequence>